<dbReference type="EMBL" id="JAAZAL010000126">
    <property type="protein sequence ID" value="NLE31330.1"/>
    <property type="molecule type" value="Genomic_DNA"/>
</dbReference>
<gene>
    <name evidence="1" type="ORF">GX618_03620</name>
</gene>
<evidence type="ECO:0000313" key="1">
    <source>
        <dbReference type="EMBL" id="NLE31330.1"/>
    </source>
</evidence>
<evidence type="ECO:0008006" key="3">
    <source>
        <dbReference type="Google" id="ProtNLM"/>
    </source>
</evidence>
<evidence type="ECO:0000313" key="2">
    <source>
        <dbReference type="Proteomes" id="UP000554004"/>
    </source>
</evidence>
<dbReference type="Proteomes" id="UP000554004">
    <property type="component" value="Unassembled WGS sequence"/>
</dbReference>
<proteinExistence type="predicted"/>
<name>A0A847EU64_9BACT</name>
<organism evidence="1 2">
    <name type="scientific">Candidatus Dojkabacteria bacterium</name>
    <dbReference type="NCBI Taxonomy" id="2099670"/>
    <lineage>
        <taxon>Bacteria</taxon>
        <taxon>Candidatus Dojkabacteria</taxon>
    </lineage>
</organism>
<dbReference type="SUPFAM" id="SSF88723">
    <property type="entry name" value="PIN domain-like"/>
    <property type="match status" value="1"/>
</dbReference>
<dbReference type="AlphaFoldDB" id="A0A847EU64"/>
<accession>A0A847EU64</accession>
<protein>
    <recommendedName>
        <fullName evidence="3">PIN domain-containing protein</fullName>
    </recommendedName>
</protein>
<comment type="caution">
    <text evidence="1">The sequence shown here is derived from an EMBL/GenBank/DDBJ whole genome shotgun (WGS) entry which is preliminary data.</text>
</comment>
<dbReference type="Gene3D" id="3.40.50.1010">
    <property type="entry name" value="5'-nuclease"/>
    <property type="match status" value="1"/>
</dbReference>
<sequence length="106" mass="12194">MHHSQIYLSSLSIHIAFYSLKIKPESPIHKKILDISKLINIVPLSKNIIDDALNNFTVDFEDTLQYYSALDQSCDYILTRDKKDFDKIKELIPSKIAIVDTLNTVL</sequence>
<reference evidence="1 2" key="1">
    <citation type="journal article" date="2020" name="Biotechnol. Biofuels">
        <title>New insights from the biogas microbiome by comprehensive genome-resolved metagenomics of nearly 1600 species originating from multiple anaerobic digesters.</title>
        <authorList>
            <person name="Campanaro S."/>
            <person name="Treu L."/>
            <person name="Rodriguez-R L.M."/>
            <person name="Kovalovszki A."/>
            <person name="Ziels R.M."/>
            <person name="Maus I."/>
            <person name="Zhu X."/>
            <person name="Kougias P.G."/>
            <person name="Basile A."/>
            <person name="Luo G."/>
            <person name="Schluter A."/>
            <person name="Konstantinidis K.T."/>
            <person name="Angelidaki I."/>
        </authorList>
    </citation>
    <scope>NUCLEOTIDE SEQUENCE [LARGE SCALE GENOMIC DNA]</scope>
    <source>
        <strain evidence="1">AS06rmzACSIP_421</strain>
    </source>
</reference>
<dbReference type="InterPro" id="IPR029060">
    <property type="entry name" value="PIN-like_dom_sf"/>
</dbReference>